<protein>
    <submittedName>
        <fullName evidence="3">Uncharacterized protein</fullName>
    </submittedName>
</protein>
<dbReference type="eggNOG" id="COG0457">
    <property type="taxonomic scope" value="Bacteria"/>
</dbReference>
<dbReference type="Pfam" id="PF13432">
    <property type="entry name" value="TPR_16"/>
    <property type="match status" value="1"/>
</dbReference>
<evidence type="ECO:0000313" key="3">
    <source>
        <dbReference type="EMBL" id="KGE73924.1"/>
    </source>
</evidence>
<keyword evidence="2" id="KW-0812">Transmembrane</keyword>
<dbReference type="STRING" id="1480694.DC28_01715"/>
<keyword evidence="4" id="KW-1185">Reference proteome</keyword>
<keyword evidence="2" id="KW-0472">Membrane</keyword>
<evidence type="ECO:0000256" key="1">
    <source>
        <dbReference type="PROSITE-ProRule" id="PRU00339"/>
    </source>
</evidence>
<reference evidence="3 4" key="1">
    <citation type="submission" date="2014-05" db="EMBL/GenBank/DDBJ databases">
        <title>De novo Genome Sequence of Spirocheata sp.</title>
        <authorList>
            <person name="Shivani Y."/>
            <person name="Subhash Y."/>
            <person name="Tushar L."/>
            <person name="Sasikala C."/>
            <person name="Ramana C.V."/>
        </authorList>
    </citation>
    <scope>NUCLEOTIDE SEQUENCE [LARGE SCALE GENOMIC DNA]</scope>
    <source>
        <strain evidence="3 4">JC230</strain>
    </source>
</reference>
<dbReference type="InterPro" id="IPR011990">
    <property type="entry name" value="TPR-like_helical_dom_sf"/>
</dbReference>
<dbReference type="SMART" id="SM00028">
    <property type="entry name" value="TPR"/>
    <property type="match status" value="3"/>
</dbReference>
<keyword evidence="2" id="KW-1133">Transmembrane helix</keyword>
<dbReference type="SUPFAM" id="SSF81901">
    <property type="entry name" value="HCP-like"/>
    <property type="match status" value="1"/>
</dbReference>
<name>A0A098R1S7_9SPIO</name>
<dbReference type="PROSITE" id="PS50005">
    <property type="entry name" value="TPR"/>
    <property type="match status" value="1"/>
</dbReference>
<keyword evidence="1" id="KW-0802">TPR repeat</keyword>
<comment type="caution">
    <text evidence="3">The sequence shown here is derived from an EMBL/GenBank/DDBJ whole genome shotgun (WGS) entry which is preliminary data.</text>
</comment>
<proteinExistence type="predicted"/>
<accession>A0A098R1S7</accession>
<dbReference type="EMBL" id="JNUP01000001">
    <property type="protein sequence ID" value="KGE73924.1"/>
    <property type="molecule type" value="Genomic_DNA"/>
</dbReference>
<feature type="transmembrane region" description="Helical" evidence="2">
    <location>
        <begin position="21"/>
        <end position="41"/>
    </location>
</feature>
<organism evidence="3 4">
    <name type="scientific">Spirochaeta lutea</name>
    <dbReference type="NCBI Taxonomy" id="1480694"/>
    <lineage>
        <taxon>Bacteria</taxon>
        <taxon>Pseudomonadati</taxon>
        <taxon>Spirochaetota</taxon>
        <taxon>Spirochaetia</taxon>
        <taxon>Spirochaetales</taxon>
        <taxon>Spirochaetaceae</taxon>
        <taxon>Spirochaeta</taxon>
    </lineage>
</organism>
<dbReference type="Gene3D" id="1.25.40.10">
    <property type="entry name" value="Tetratricopeptide repeat domain"/>
    <property type="match status" value="2"/>
</dbReference>
<dbReference type="AlphaFoldDB" id="A0A098R1S7"/>
<dbReference type="InterPro" id="IPR019734">
    <property type="entry name" value="TPR_rpt"/>
</dbReference>
<evidence type="ECO:0000313" key="4">
    <source>
        <dbReference type="Proteomes" id="UP000029692"/>
    </source>
</evidence>
<evidence type="ECO:0000256" key="2">
    <source>
        <dbReference type="SAM" id="Phobius"/>
    </source>
</evidence>
<gene>
    <name evidence="3" type="ORF">DC28_01715</name>
</gene>
<dbReference type="Proteomes" id="UP000029692">
    <property type="component" value="Unassembled WGS sequence"/>
</dbReference>
<sequence length="316" mass="36280">MQRKFSNNDNKNSKTGASRRYTWLFIILCVVILVSGTVIFIQVKPLEGLSINFRMGNELQELWSEEAYSEIVERTNSILDKQPFNVEALRFDGFAHFYIGQSEVNYETQLFHYNQSIQSLRRLLSLDSVSSITGQVHYILGKAYYHAGYYYYDLSLKYFEFAESLGYHQPDSFEYLGLTSAELGLPRKGIEYLLASHEENNRAIILLSVARLYDSLEDFEKTAFYARKAIDESSENYVKEQGFLLAGEGYRKLNNLEEAEVMYLELEELNPSSADAKYYLGEIAAAEGNTVLARALWREAYELNPKHAGAILRLNS</sequence>
<feature type="repeat" description="TPR" evidence="1">
    <location>
        <begin position="274"/>
        <end position="307"/>
    </location>
</feature>